<dbReference type="SUPFAM" id="SSF46689">
    <property type="entry name" value="Homeodomain-like"/>
    <property type="match status" value="1"/>
</dbReference>
<organism evidence="8 9">
    <name type="scientific">Pseudomonas chlororaphis</name>
    <dbReference type="NCBI Taxonomy" id="587753"/>
    <lineage>
        <taxon>Bacteria</taxon>
        <taxon>Pseudomonadati</taxon>
        <taxon>Pseudomonadota</taxon>
        <taxon>Gammaproteobacteria</taxon>
        <taxon>Pseudomonadales</taxon>
        <taxon>Pseudomonadaceae</taxon>
        <taxon>Pseudomonas</taxon>
    </lineage>
</organism>
<evidence type="ECO:0000256" key="2">
    <source>
        <dbReference type="ARBA" id="ARBA00023015"/>
    </source>
</evidence>
<dbReference type="GO" id="GO:0009893">
    <property type="term" value="P:positive regulation of metabolic process"/>
    <property type="evidence" value="ECO:0007669"/>
    <property type="project" value="UniProtKB-ARBA"/>
</dbReference>
<dbReference type="PANTHER" id="PTHR46796:SF6">
    <property type="entry name" value="ARAC SUBFAMILY"/>
    <property type="match status" value="1"/>
</dbReference>
<name>A0A0D5XY50_9PSED</name>
<keyword evidence="3" id="KW-0238">DNA-binding</keyword>
<evidence type="ECO:0000259" key="7">
    <source>
        <dbReference type="PROSITE" id="PS01124"/>
    </source>
</evidence>
<dbReference type="AlphaFoldDB" id="A0A0D5XY50"/>
<dbReference type="PANTHER" id="PTHR46796">
    <property type="entry name" value="HTH-TYPE TRANSCRIPTIONAL ACTIVATOR RHAS-RELATED"/>
    <property type="match status" value="1"/>
</dbReference>
<accession>A0A0D5XY50</accession>
<comment type="function">
    <text evidence="6">Regulatory protein of the TOL plasmid xyl operons. XylS activates the xylXYZLTEGFJQKIH operon required for the degradation of toluene, m-xylene and p-xylene.</text>
</comment>
<evidence type="ECO:0000256" key="4">
    <source>
        <dbReference type="ARBA" id="ARBA00023159"/>
    </source>
</evidence>
<dbReference type="InterPro" id="IPR020449">
    <property type="entry name" value="Tscrpt_reg_AraC-type_HTH"/>
</dbReference>
<dbReference type="PATRIC" id="fig|587753.10.peg.2191"/>
<dbReference type="PROSITE" id="PS01124">
    <property type="entry name" value="HTH_ARAC_FAMILY_2"/>
    <property type="match status" value="1"/>
</dbReference>
<dbReference type="InterPro" id="IPR050204">
    <property type="entry name" value="AraC_XylS_family_regulators"/>
</dbReference>
<dbReference type="GO" id="GO:0043565">
    <property type="term" value="F:sequence-specific DNA binding"/>
    <property type="evidence" value="ECO:0007669"/>
    <property type="project" value="InterPro"/>
</dbReference>
<feature type="domain" description="HTH araC/xylS-type" evidence="7">
    <location>
        <begin position="214"/>
        <end position="315"/>
    </location>
</feature>
<dbReference type="InterPro" id="IPR035418">
    <property type="entry name" value="AraC-bd_2"/>
</dbReference>
<evidence type="ECO:0000313" key="9">
    <source>
        <dbReference type="Proteomes" id="UP000032748"/>
    </source>
</evidence>
<dbReference type="Proteomes" id="UP000032748">
    <property type="component" value="Chromosome"/>
</dbReference>
<dbReference type="PROSITE" id="PS00041">
    <property type="entry name" value="HTH_ARAC_FAMILY_1"/>
    <property type="match status" value="1"/>
</dbReference>
<gene>
    <name evidence="8" type="ORF">PCL1606_21940</name>
</gene>
<dbReference type="GO" id="GO:0005737">
    <property type="term" value="C:cytoplasm"/>
    <property type="evidence" value="ECO:0007669"/>
    <property type="project" value="UniProtKB-SubCell"/>
</dbReference>
<evidence type="ECO:0000313" key="8">
    <source>
        <dbReference type="EMBL" id="AKA23647.1"/>
    </source>
</evidence>
<dbReference type="Pfam" id="PF14525">
    <property type="entry name" value="AraC_binding_2"/>
    <property type="match status" value="1"/>
</dbReference>
<dbReference type="InterPro" id="IPR009057">
    <property type="entry name" value="Homeodomain-like_sf"/>
</dbReference>
<proteinExistence type="predicted"/>
<dbReference type="Gene3D" id="1.10.10.60">
    <property type="entry name" value="Homeodomain-like"/>
    <property type="match status" value="1"/>
</dbReference>
<reference evidence="8 9" key="1">
    <citation type="journal article" date="2015" name="Mol. Plant Microbe Interact.">
        <title>Comparative Genomic Analysis of Pseudomonas chlororaphis PCL1606 Reveals New Insight into Antifungal Compounds Involved in Biocontrol.</title>
        <authorList>
            <person name="Calderon C.E."/>
            <person name="Ramos C."/>
            <person name="de Vicente A."/>
            <person name="Cazorla F.M."/>
        </authorList>
    </citation>
    <scope>NUCLEOTIDE SEQUENCE [LARGE SCALE GENOMIC DNA]</scope>
    <source>
        <strain evidence="8 9">PCL1606</strain>
    </source>
</reference>
<dbReference type="InterPro" id="IPR018060">
    <property type="entry name" value="HTH_AraC"/>
</dbReference>
<dbReference type="EMBL" id="CP011110">
    <property type="protein sequence ID" value="AKA23647.1"/>
    <property type="molecule type" value="Genomic_DNA"/>
</dbReference>
<protein>
    <recommendedName>
        <fullName evidence="7">HTH araC/xylS-type domain-containing protein</fullName>
    </recommendedName>
</protein>
<evidence type="ECO:0000256" key="6">
    <source>
        <dbReference type="ARBA" id="ARBA00037345"/>
    </source>
</evidence>
<dbReference type="InterPro" id="IPR018062">
    <property type="entry name" value="HTH_AraC-typ_CS"/>
</dbReference>
<comment type="subcellular location">
    <subcellularLocation>
        <location evidence="1">Cytoplasm</location>
    </subcellularLocation>
</comment>
<evidence type="ECO:0000256" key="5">
    <source>
        <dbReference type="ARBA" id="ARBA00023163"/>
    </source>
</evidence>
<dbReference type="OrthoDB" id="2547276at2"/>
<evidence type="ECO:0000256" key="3">
    <source>
        <dbReference type="ARBA" id="ARBA00023125"/>
    </source>
</evidence>
<keyword evidence="5" id="KW-0804">Transcription</keyword>
<sequence>MVHKVSTDGIPVDLQLEFWREAINDYFIRFDMKLNSETPSFAAQFIQHTDGPITFSEVVSDGHTVVRKVPGQMDGNDDYYLLLIQRHGTSQIEQAGRSVLMRPGDLVLCHSCSPYSMNMPLAFHHDVLMIPGNIMRHALRTPERYTALAVPNQKGAGRLFMSFIDSLRTTLPELDERSASSVANATVDLLCAALLATPMDEIPLNSSLQQYHLQRLRLYVQTHLADPDLSVERIAIALQLSKRHLHALFDSQPTTLNAWIWKERVDAARRALAAPANAHRSITDIAHSLGFKSSAHFSRLFQSAVGMSPRDFRSMASGEG</sequence>
<keyword evidence="4" id="KW-0010">Activator</keyword>
<keyword evidence="2" id="KW-0805">Transcription regulation</keyword>
<evidence type="ECO:0000256" key="1">
    <source>
        <dbReference type="ARBA" id="ARBA00004496"/>
    </source>
</evidence>
<dbReference type="GO" id="GO:0003700">
    <property type="term" value="F:DNA-binding transcription factor activity"/>
    <property type="evidence" value="ECO:0007669"/>
    <property type="project" value="InterPro"/>
</dbReference>
<dbReference type="Pfam" id="PF12833">
    <property type="entry name" value="HTH_18"/>
    <property type="match status" value="1"/>
</dbReference>
<dbReference type="PRINTS" id="PR00032">
    <property type="entry name" value="HTHARAC"/>
</dbReference>
<dbReference type="RefSeq" id="WP_044464067.1">
    <property type="nucleotide sequence ID" value="NZ_CP011110.1"/>
</dbReference>
<dbReference type="SMART" id="SM00342">
    <property type="entry name" value="HTH_ARAC"/>
    <property type="match status" value="1"/>
</dbReference>
<dbReference type="KEGG" id="pcz:PCL1606_21940"/>